<dbReference type="SUPFAM" id="SSF52540">
    <property type="entry name" value="P-loop containing nucleoside triphosphate hydrolases"/>
    <property type="match status" value="1"/>
</dbReference>
<keyword evidence="2" id="KW-0808">Transferase</keyword>
<sequence>MADTGTAGLEATVRKIAAASAACFERQGRSRVLIAIAGAPGSGKSTLAEKVVELLRVEEGRQAALFPMDGYHYDDAVLREVGRLAFKGAIDTFDAHGLRHMLERLKANEDDAVAVPVFDRAIEIARAGGRLIPQTTEIIVCEGNYLLARQAPWDRLKPIFDLTIFVDVPVQELRSRLEERWRGFGLSSQEISQKVEENDLPNGIFIQSNSAEPDLRVNNSAAVGTASGEAASIHHEGRHP</sequence>
<keyword evidence="3" id="KW-1185">Reference proteome</keyword>
<gene>
    <name evidence="2" type="ORF">QO005_002672</name>
</gene>
<dbReference type="InterPro" id="IPR006083">
    <property type="entry name" value="PRK/URK"/>
</dbReference>
<dbReference type="PANTHER" id="PTHR10285">
    <property type="entry name" value="URIDINE KINASE"/>
    <property type="match status" value="1"/>
</dbReference>
<evidence type="ECO:0000313" key="2">
    <source>
        <dbReference type="EMBL" id="MDQ0456331.1"/>
    </source>
</evidence>
<dbReference type="InterPro" id="IPR027417">
    <property type="entry name" value="P-loop_NTPase"/>
</dbReference>
<comment type="caution">
    <text evidence="2">The sequence shown here is derived from an EMBL/GenBank/DDBJ whole genome shotgun (WGS) entry which is preliminary data.</text>
</comment>
<dbReference type="Gene3D" id="3.40.50.300">
    <property type="entry name" value="P-loop containing nucleotide triphosphate hydrolases"/>
    <property type="match status" value="1"/>
</dbReference>
<dbReference type="Pfam" id="PF00485">
    <property type="entry name" value="PRK"/>
    <property type="match status" value="1"/>
</dbReference>
<protein>
    <submittedName>
        <fullName evidence="2">Pantothenate kinase</fullName>
    </submittedName>
</protein>
<dbReference type="RefSeq" id="WP_307158530.1">
    <property type="nucleotide sequence ID" value="NZ_JAUSWH010000008.1"/>
</dbReference>
<evidence type="ECO:0000259" key="1">
    <source>
        <dbReference type="Pfam" id="PF00485"/>
    </source>
</evidence>
<keyword evidence="2" id="KW-0418">Kinase</keyword>
<reference evidence="2 3" key="1">
    <citation type="submission" date="2023-07" db="EMBL/GenBank/DDBJ databases">
        <title>Genomic Encyclopedia of Type Strains, Phase IV (KMG-IV): sequencing the most valuable type-strain genomes for metagenomic binning, comparative biology and taxonomic classification.</title>
        <authorList>
            <person name="Goeker M."/>
        </authorList>
    </citation>
    <scope>NUCLEOTIDE SEQUENCE [LARGE SCALE GENOMIC DNA]</scope>
    <source>
        <strain evidence="2 3">DSM 100301</strain>
    </source>
</reference>
<dbReference type="GO" id="GO:0016301">
    <property type="term" value="F:kinase activity"/>
    <property type="evidence" value="ECO:0007669"/>
    <property type="project" value="UniProtKB-KW"/>
</dbReference>
<dbReference type="Proteomes" id="UP001235269">
    <property type="component" value="Unassembled WGS sequence"/>
</dbReference>
<proteinExistence type="predicted"/>
<dbReference type="NCBIfam" id="NF006746">
    <property type="entry name" value="PRK09270.1-5"/>
    <property type="match status" value="1"/>
</dbReference>
<dbReference type="EMBL" id="JAUSWH010000008">
    <property type="protein sequence ID" value="MDQ0456331.1"/>
    <property type="molecule type" value="Genomic_DNA"/>
</dbReference>
<organism evidence="2 3">
    <name type="scientific">Rhizobium paknamense</name>
    <dbReference type="NCBI Taxonomy" id="1206817"/>
    <lineage>
        <taxon>Bacteria</taxon>
        <taxon>Pseudomonadati</taxon>
        <taxon>Pseudomonadota</taxon>
        <taxon>Alphaproteobacteria</taxon>
        <taxon>Hyphomicrobiales</taxon>
        <taxon>Rhizobiaceae</taxon>
        <taxon>Rhizobium/Agrobacterium group</taxon>
        <taxon>Rhizobium</taxon>
    </lineage>
</organism>
<feature type="domain" description="Phosphoribulokinase/uridine kinase" evidence="1">
    <location>
        <begin position="33"/>
        <end position="169"/>
    </location>
</feature>
<accession>A0ABU0IDL0</accession>
<name>A0ABU0IDL0_9HYPH</name>
<evidence type="ECO:0000313" key="3">
    <source>
        <dbReference type="Proteomes" id="UP001235269"/>
    </source>
</evidence>